<evidence type="ECO:0000256" key="1">
    <source>
        <dbReference type="ARBA" id="ARBA00022450"/>
    </source>
</evidence>
<dbReference type="InterPro" id="IPR023213">
    <property type="entry name" value="CAT-like_dom_sf"/>
</dbReference>
<dbReference type="Gene3D" id="3.30.300.30">
    <property type="match status" value="1"/>
</dbReference>
<dbReference type="InterPro" id="IPR020806">
    <property type="entry name" value="PKS_PP-bd"/>
</dbReference>
<dbReference type="NCBIfam" id="TIGR01733">
    <property type="entry name" value="AA-adenyl-dom"/>
    <property type="match status" value="1"/>
</dbReference>
<gene>
    <name evidence="4" type="ORF">H8A87_07870</name>
</gene>
<dbReference type="InterPro" id="IPR001242">
    <property type="entry name" value="Condensation_dom"/>
</dbReference>
<dbReference type="InterPro" id="IPR036736">
    <property type="entry name" value="ACP-like_sf"/>
</dbReference>
<dbReference type="Pfam" id="PF00501">
    <property type="entry name" value="AMP-binding"/>
    <property type="match status" value="1"/>
</dbReference>
<dbReference type="Proteomes" id="UP000696184">
    <property type="component" value="Unassembled WGS sequence"/>
</dbReference>
<dbReference type="PANTHER" id="PTHR45527">
    <property type="entry name" value="NONRIBOSOMAL PEPTIDE SYNTHETASE"/>
    <property type="match status" value="1"/>
</dbReference>
<dbReference type="SUPFAM" id="SSF52777">
    <property type="entry name" value="CoA-dependent acyltransferases"/>
    <property type="match status" value="2"/>
</dbReference>
<dbReference type="InterPro" id="IPR045851">
    <property type="entry name" value="AMP-bd_C_sf"/>
</dbReference>
<name>A0ABS0U7B4_9GAMM</name>
<comment type="caution">
    <text evidence="4">The sequence shown here is derived from an EMBL/GenBank/DDBJ whole genome shotgun (WGS) entry which is preliminary data.</text>
</comment>
<dbReference type="Gene3D" id="3.30.559.30">
    <property type="entry name" value="Nonribosomal peptide synthetase, condensation domain"/>
    <property type="match status" value="1"/>
</dbReference>
<dbReference type="Gene3D" id="2.30.38.10">
    <property type="entry name" value="Luciferase, Domain 3"/>
    <property type="match status" value="1"/>
</dbReference>
<dbReference type="InterPro" id="IPR000873">
    <property type="entry name" value="AMP-dep_synth/lig_dom"/>
</dbReference>
<evidence type="ECO:0000313" key="4">
    <source>
        <dbReference type="EMBL" id="MBI6548640.1"/>
    </source>
</evidence>
<evidence type="ECO:0000256" key="2">
    <source>
        <dbReference type="ARBA" id="ARBA00022553"/>
    </source>
</evidence>
<dbReference type="InterPro" id="IPR025110">
    <property type="entry name" value="AMP-bd_C"/>
</dbReference>
<dbReference type="InterPro" id="IPR020845">
    <property type="entry name" value="AMP-binding_CS"/>
</dbReference>
<dbReference type="InterPro" id="IPR009081">
    <property type="entry name" value="PP-bd_ACP"/>
</dbReference>
<keyword evidence="2" id="KW-0597">Phosphoprotein</keyword>
<dbReference type="RefSeq" id="WP_198689431.1">
    <property type="nucleotide sequence ID" value="NZ_CAWPUD010000029.1"/>
</dbReference>
<keyword evidence="1" id="KW-0596">Phosphopantetheine</keyword>
<dbReference type="Gene3D" id="3.30.559.10">
    <property type="entry name" value="Chloramphenicol acetyltransferase-like domain"/>
    <property type="match status" value="1"/>
</dbReference>
<dbReference type="CDD" id="cd12116">
    <property type="entry name" value="A_NRPS_Ta1_like"/>
    <property type="match status" value="1"/>
</dbReference>
<sequence length="1087" mass="122568">MNYPEKLKSFPLSEAQSSRWFQYQIDPDRRGQNNSAFCARIKGLTAKCLEEALNKLVQRHPMLRASFGLYHGELGYCISNNSQITLTVHDAQHLSEETLQQRVQDDCWHIFDLAHPLRVYASWYQCNQQESVMVLTFDHLAVDGWSYWVLLDELDALLSAKPLEPVPENSFHDYVKWQQQWLKSNSAKKQQQFWQKTLTGNLAVSQWPPKNSAMPATGKTSLYKKVPKSLANKLQAMAPKYDNSLFAIFLAAYQILLNRYTEQDDIIIGSIMPGRGRARWGKLVGEFINPVALRNQINGEMTVQEHITQATKTVRQGIENQKYPFPKVLEQLQLQRNANVHPVFQTVMIFQKARYVDDLPALWMAEDDNATVQWGNAELRHFPYPFYADVPVPLMINILEVDDQIRYAFYYDTEIFDAEFISQLMQNLLNLLAAMVDDEQQAVNRLPLMDEQARQQIIHDFNDTEKPFPQHALIHQFVEQQVERNPTATALLYGNTQLSYVELNQRANQLAHALVEAGIHPDDRVAICMERSLDMVIALLGILKAGAAYVPLDPKYPTDRLAYMLSDSEPVILLTHHGLQEQLPVTEIPIWFLDNPTVQADIAHQADDNLEAARLGLTPRHLAYVLYTSGSTGLPKGVMVEHIGVVNLLLSMQEILQITADDTMLASTTIGFDIAGLELYLPLFSGSRIVLAPSLAAKDPEQLSALIALHDIKIVQATPTAWRMLLDSDWTGANIKALSGGEALPHELAQRLRQKVSGLWNLYGPTETTIWSTASTNLLVEQDNHHTKPKITPKITPQITIGRPIANTQVYLLDKHNQPVPIGGIGEIHISGIGVARGYLNLPELTAERFITDPFSTDPDARSYKTGDLGRWLPDGSIAYLGRNDFQVKIRGLRIELGEIEACLTQCADIREAVVIARESEAGDKRLVAYLIPNKDCTPSISQLREQLSKNLADYMVPSAFVMMEAFPLSPNGKLDRKALPAPDHSAMSTREYAAPEGETEEQLATIWQALLGLDQISRYDNFFELGGHSLLVLQLQSQIKKTFDVELSIHQLFSHPTLCQLEECIIDSLLLQFDSESLKDIYKSIN</sequence>
<organism evidence="4 5">
    <name type="scientific">Xenorhabdus lircayensis</name>
    <dbReference type="NCBI Taxonomy" id="2763499"/>
    <lineage>
        <taxon>Bacteria</taxon>
        <taxon>Pseudomonadati</taxon>
        <taxon>Pseudomonadota</taxon>
        <taxon>Gammaproteobacteria</taxon>
        <taxon>Enterobacterales</taxon>
        <taxon>Morganellaceae</taxon>
        <taxon>Xenorhabdus</taxon>
    </lineage>
</organism>
<dbReference type="EMBL" id="JACOII010000031">
    <property type="protein sequence ID" value="MBI6548640.1"/>
    <property type="molecule type" value="Genomic_DNA"/>
</dbReference>
<accession>A0ABS0U7B4</accession>
<dbReference type="PROSITE" id="PS00455">
    <property type="entry name" value="AMP_BINDING"/>
    <property type="match status" value="1"/>
</dbReference>
<protein>
    <submittedName>
        <fullName evidence="4">Amino acid adenylation domain-containing protein</fullName>
    </submittedName>
</protein>
<keyword evidence="5" id="KW-1185">Reference proteome</keyword>
<dbReference type="Pfam" id="PF00550">
    <property type="entry name" value="PP-binding"/>
    <property type="match status" value="1"/>
</dbReference>
<dbReference type="Pfam" id="PF00668">
    <property type="entry name" value="Condensation"/>
    <property type="match status" value="1"/>
</dbReference>
<dbReference type="SUPFAM" id="SSF56801">
    <property type="entry name" value="Acetyl-CoA synthetase-like"/>
    <property type="match status" value="1"/>
</dbReference>
<dbReference type="InterPro" id="IPR010071">
    <property type="entry name" value="AA_adenyl_dom"/>
</dbReference>
<dbReference type="Gene3D" id="1.10.1200.10">
    <property type="entry name" value="ACP-like"/>
    <property type="match status" value="1"/>
</dbReference>
<reference evidence="4 5" key="1">
    <citation type="submission" date="2020-08" db="EMBL/GenBank/DDBJ databases">
        <title>Description of Xenorhabdus lircayensis sp. nov., the symbiotic bacterium associated with the entomopathogenic nematode Steirnernema unicornum.</title>
        <authorList>
            <person name="Castaneda-Alvarez C."/>
            <person name="Prodan S."/>
            <person name="Zamorano A."/>
            <person name="San-Blas E."/>
            <person name="Aballay E."/>
        </authorList>
    </citation>
    <scope>NUCLEOTIDE SEQUENCE [LARGE SCALE GENOMIC DNA]</scope>
    <source>
        <strain evidence="4 5">VLS</strain>
    </source>
</reference>
<dbReference type="PROSITE" id="PS50075">
    <property type="entry name" value="CARRIER"/>
    <property type="match status" value="1"/>
</dbReference>
<evidence type="ECO:0000259" key="3">
    <source>
        <dbReference type="PROSITE" id="PS50075"/>
    </source>
</evidence>
<dbReference type="SMART" id="SM00823">
    <property type="entry name" value="PKS_PP"/>
    <property type="match status" value="1"/>
</dbReference>
<dbReference type="Pfam" id="PF13193">
    <property type="entry name" value="AMP-binding_C"/>
    <property type="match status" value="1"/>
</dbReference>
<feature type="domain" description="Carrier" evidence="3">
    <location>
        <begin position="995"/>
        <end position="1070"/>
    </location>
</feature>
<evidence type="ECO:0000313" key="5">
    <source>
        <dbReference type="Proteomes" id="UP000696184"/>
    </source>
</evidence>
<proteinExistence type="predicted"/>
<dbReference type="SUPFAM" id="SSF47336">
    <property type="entry name" value="ACP-like"/>
    <property type="match status" value="1"/>
</dbReference>
<dbReference type="PANTHER" id="PTHR45527:SF1">
    <property type="entry name" value="FATTY ACID SYNTHASE"/>
    <property type="match status" value="1"/>
</dbReference>
<dbReference type="Gene3D" id="3.40.50.980">
    <property type="match status" value="2"/>
</dbReference>